<evidence type="ECO:0000313" key="3">
    <source>
        <dbReference type="EMBL" id="TLD72385.1"/>
    </source>
</evidence>
<dbReference type="InterPro" id="IPR054566">
    <property type="entry name" value="ManC/GMP-like_b-helix"/>
</dbReference>
<dbReference type="Pfam" id="PF00483">
    <property type="entry name" value="NTP_transferase"/>
    <property type="match status" value="1"/>
</dbReference>
<evidence type="ECO:0000313" key="4">
    <source>
        <dbReference type="Proteomes" id="UP000306196"/>
    </source>
</evidence>
<reference evidence="3 4" key="1">
    <citation type="submission" date="2019-05" db="EMBL/GenBank/DDBJ databases">
        <title>Verrucobacter flavum gen. nov., sp. nov. a new member of the family Verrucomicrobiaceae.</title>
        <authorList>
            <person name="Szuroczki S."/>
            <person name="Abbaszade G."/>
            <person name="Szabo A."/>
            <person name="Felfoldi T."/>
            <person name="Schumann P."/>
            <person name="Boka K."/>
            <person name="Keki Z."/>
            <person name="Toumi M."/>
            <person name="Toth E."/>
        </authorList>
    </citation>
    <scope>NUCLEOTIDE SEQUENCE [LARGE SCALE GENOMIC DNA]</scope>
    <source>
        <strain evidence="3 4">MG-N-17</strain>
    </source>
</reference>
<dbReference type="SUPFAM" id="SSF53448">
    <property type="entry name" value="Nucleotide-diphospho-sugar transferases"/>
    <property type="match status" value="1"/>
</dbReference>
<dbReference type="Pfam" id="PF22640">
    <property type="entry name" value="ManC_GMP_beta-helix"/>
    <property type="match status" value="1"/>
</dbReference>
<dbReference type="OrthoDB" id="9806359at2"/>
<feature type="domain" description="Nucleotidyl transferase" evidence="1">
    <location>
        <begin position="14"/>
        <end position="287"/>
    </location>
</feature>
<name>A0A5R8KKB2_9BACT</name>
<comment type="caution">
    <text evidence="3">The sequence shown here is derived from an EMBL/GenBank/DDBJ whole genome shotgun (WGS) entry which is preliminary data.</text>
</comment>
<dbReference type="GO" id="GO:0004475">
    <property type="term" value="F:mannose-1-phosphate guanylyltransferase (GTP) activity"/>
    <property type="evidence" value="ECO:0007669"/>
    <property type="project" value="InterPro"/>
</dbReference>
<dbReference type="EMBL" id="VAUV01000002">
    <property type="protein sequence ID" value="TLD72385.1"/>
    <property type="molecule type" value="Genomic_DNA"/>
</dbReference>
<dbReference type="InterPro" id="IPR029044">
    <property type="entry name" value="Nucleotide-diphossugar_trans"/>
</dbReference>
<dbReference type="InterPro" id="IPR049577">
    <property type="entry name" value="GMPP_N"/>
</dbReference>
<gene>
    <name evidence="3" type="ORF">FEM03_03235</name>
</gene>
<dbReference type="PANTHER" id="PTHR46390:SF1">
    <property type="entry name" value="MANNOSE-1-PHOSPHATE GUANYLYLTRANSFERASE"/>
    <property type="match status" value="1"/>
</dbReference>
<proteinExistence type="predicted"/>
<accession>A0A5R8KKB2</accession>
<dbReference type="Gene3D" id="3.90.550.10">
    <property type="entry name" value="Spore Coat Polysaccharide Biosynthesis Protein SpsA, Chain A"/>
    <property type="match status" value="1"/>
</dbReference>
<sequence length="363" mass="40063">MASTESSSSKPIYALILAGGSGQRFWPLSRDKSPKQLLCLFDDKTLLEHTIDRLEGLVPKENILILTNHQQLDGVRSVLKDFPVENIIAEPDKRDTGPAIALAVGWVAARDPSATMMVLPSDHIIKDREAFQNTLRTACTAAQESQALVTIGIKPTWPCPSYGYIERGDPYTAAAPDGNPVFEVLRFREKPSADLAERFLEQGGFTWNAGMFFWSVEAVRNNLATLCPELATFVDTLAGSSDFGATVQTEFPNLPKLSIDYALMEKAPRVLNVEASFDWDDVGNWTSVGAYLFRDGYGNQQNCEVSHLDSGHNLIFSNSKQHVAMLGVEHLMVITTPDAILIAHRSEAEKIKKLVETLPDSLR</sequence>
<dbReference type="InterPro" id="IPR005835">
    <property type="entry name" value="NTP_transferase_dom"/>
</dbReference>
<feature type="domain" description="MannoseP isomerase/GMP-like beta-helix" evidence="2">
    <location>
        <begin position="308"/>
        <end position="358"/>
    </location>
</feature>
<dbReference type="SUPFAM" id="SSF159283">
    <property type="entry name" value="Guanosine diphospho-D-mannose pyrophosphorylase/mannose-6-phosphate isomerase linker domain"/>
    <property type="match status" value="1"/>
</dbReference>
<dbReference type="InterPro" id="IPR051161">
    <property type="entry name" value="Mannose-6P_isomerase_type2"/>
</dbReference>
<organism evidence="3 4">
    <name type="scientific">Phragmitibacter flavus</name>
    <dbReference type="NCBI Taxonomy" id="2576071"/>
    <lineage>
        <taxon>Bacteria</taxon>
        <taxon>Pseudomonadati</taxon>
        <taxon>Verrucomicrobiota</taxon>
        <taxon>Verrucomicrobiia</taxon>
        <taxon>Verrucomicrobiales</taxon>
        <taxon>Verrucomicrobiaceae</taxon>
        <taxon>Phragmitibacter</taxon>
    </lineage>
</organism>
<dbReference type="GO" id="GO:0009298">
    <property type="term" value="P:GDP-mannose biosynthetic process"/>
    <property type="evidence" value="ECO:0007669"/>
    <property type="project" value="TreeGrafter"/>
</dbReference>
<dbReference type="Proteomes" id="UP000306196">
    <property type="component" value="Unassembled WGS sequence"/>
</dbReference>
<keyword evidence="3" id="KW-0808">Transferase</keyword>
<evidence type="ECO:0000259" key="2">
    <source>
        <dbReference type="Pfam" id="PF22640"/>
    </source>
</evidence>
<dbReference type="CDD" id="cd02509">
    <property type="entry name" value="GDP-M1P_Guanylyltransferase"/>
    <property type="match status" value="1"/>
</dbReference>
<keyword evidence="4" id="KW-1185">Reference proteome</keyword>
<dbReference type="AlphaFoldDB" id="A0A5R8KKB2"/>
<evidence type="ECO:0000259" key="1">
    <source>
        <dbReference type="Pfam" id="PF00483"/>
    </source>
</evidence>
<dbReference type="PANTHER" id="PTHR46390">
    <property type="entry name" value="MANNOSE-1-PHOSPHATE GUANYLYLTRANSFERASE"/>
    <property type="match status" value="1"/>
</dbReference>
<protein>
    <submittedName>
        <fullName evidence="3">Mannose-1-phosphate guanyltransferase</fullName>
    </submittedName>
</protein>
<dbReference type="RefSeq" id="WP_138084741.1">
    <property type="nucleotide sequence ID" value="NZ_VAUV01000002.1"/>
</dbReference>